<dbReference type="STRING" id="304371.MCP_0388"/>
<feature type="domain" description="Dihydroneopterin aldolase MtpD C-terminal" evidence="2">
    <location>
        <begin position="4"/>
        <end position="109"/>
    </location>
</feature>
<dbReference type="KEGG" id="mpd:MCP_0388"/>
<reference evidence="3 4" key="2">
    <citation type="journal article" date="2008" name="Int. J. Syst. Evol. Microbiol.">
        <title>Methanocella paludicola gen. nov., sp. nov., a methane-producing archaeon, the first isolate of the lineage 'Rice Cluster I', and proposal of the new archaeal order Methanocellales ord. nov.</title>
        <authorList>
            <person name="Sakai S."/>
            <person name="Imachi H."/>
            <person name="Hanada S."/>
            <person name="Ohashi A."/>
            <person name="Harada H."/>
            <person name="Kamagata Y."/>
        </authorList>
    </citation>
    <scope>NUCLEOTIDE SEQUENCE [LARGE SCALE GENOMIC DNA]</scope>
    <source>
        <strain evidence="4">DSM 17711 / JCM 13418 / NBRC 101707 / SANAE</strain>
    </source>
</reference>
<dbReference type="PATRIC" id="fig|304371.9.peg.398"/>
<gene>
    <name evidence="1" type="primary">mptD</name>
    <name evidence="3" type="ordered locus">MCP_0388</name>
</gene>
<dbReference type="FunCoup" id="D1YVI8">
    <property type="interactions" value="5"/>
</dbReference>
<accession>D1YVI8</accession>
<comment type="subunit">
    <text evidence="1">Homotetramer.</text>
</comment>
<dbReference type="Proteomes" id="UP000001882">
    <property type="component" value="Chromosome"/>
</dbReference>
<proteinExistence type="inferred from homology"/>
<organism evidence="3 4">
    <name type="scientific">Methanocella paludicola (strain DSM 17711 / JCM 13418 / NBRC 101707 / SANAE)</name>
    <dbReference type="NCBI Taxonomy" id="304371"/>
    <lineage>
        <taxon>Archaea</taxon>
        <taxon>Methanobacteriati</taxon>
        <taxon>Methanobacteriota</taxon>
        <taxon>Stenosarchaea group</taxon>
        <taxon>Methanomicrobia</taxon>
        <taxon>Methanocellales</taxon>
        <taxon>Methanocellaceae</taxon>
        <taxon>Methanocella</taxon>
    </lineage>
</organism>
<reference evidence="3 4" key="1">
    <citation type="journal article" date="2007" name="Appl. Environ. Microbiol.">
        <title>Isolation of key methanogens for global methane emission from rice paddy fields: a novel isolate affiliated with the clone cluster rice cluster I.</title>
        <authorList>
            <person name="Sakai S."/>
            <person name="Imachi H."/>
            <person name="Sekiguchi Y."/>
            <person name="Ohashi A."/>
            <person name="Harada H."/>
            <person name="Kamagata Y."/>
        </authorList>
    </citation>
    <scope>NUCLEOTIDE SEQUENCE [LARGE SCALE GENOMIC DNA]</scope>
    <source>
        <strain evidence="4">DSM 17711 / JCM 13418 / NBRC 101707 / SANAE</strain>
    </source>
</reference>
<evidence type="ECO:0000313" key="4">
    <source>
        <dbReference type="Proteomes" id="UP000001882"/>
    </source>
</evidence>
<comment type="pathway">
    <text evidence="1">Cofactor biosynthesis; 5,6,7,8-tetrahydromethanopterin biosynthesis.</text>
</comment>
<dbReference type="SUPFAM" id="SSF143560">
    <property type="entry name" value="MK0786-like"/>
    <property type="match status" value="1"/>
</dbReference>
<dbReference type="AlphaFoldDB" id="D1YVI8"/>
<dbReference type="OrthoDB" id="132689at2157"/>
<dbReference type="Pfam" id="PF04038">
    <property type="entry name" value="DHNA"/>
    <property type="match status" value="1"/>
</dbReference>
<dbReference type="eggNOG" id="arCOG04705">
    <property type="taxonomic scope" value="Archaea"/>
</dbReference>
<dbReference type="GO" id="GO:2001118">
    <property type="term" value="P:tetrahydromethanopterin biosynthetic process"/>
    <property type="evidence" value="ECO:0007669"/>
    <property type="project" value="UniProtKB-UniRule"/>
</dbReference>
<dbReference type="InParanoid" id="D1YVI8"/>
<protein>
    <recommendedName>
        <fullName evidence="1">Dihydroneopterin aldolase</fullName>
        <shortName evidence="1">DHNA</shortName>
        <ecNumber evidence="1">4.1.2.25</ecNumber>
    </recommendedName>
    <alternativeName>
        <fullName evidence="1">7,8-dihydroneopterin aldolase</fullName>
    </alternativeName>
</protein>
<dbReference type="EC" id="4.1.2.25" evidence="1"/>
<comment type="catalytic activity">
    <reaction evidence="1">
        <text>7,8-dihydroneopterin = 6-hydroxymethyl-7,8-dihydropterin + glycolaldehyde</text>
        <dbReference type="Rhea" id="RHEA:10540"/>
        <dbReference type="ChEBI" id="CHEBI:17001"/>
        <dbReference type="ChEBI" id="CHEBI:17071"/>
        <dbReference type="ChEBI" id="CHEBI:44841"/>
        <dbReference type="EC" id="4.1.2.25"/>
    </reaction>
</comment>
<comment type="similarity">
    <text evidence="1">Belongs to the archaeal dihydroneopterin aldolase family.</text>
</comment>
<evidence type="ECO:0000313" key="3">
    <source>
        <dbReference type="EMBL" id="BAI60460.1"/>
    </source>
</evidence>
<sequence length="114" mass="12607">MSVTPRDKAVFEAGIKLGALYHQFVGSPISLKTVDSLEKAIAQSISVQPFVRSITVQIDREMVKQNLSAFGYTELKGPMLTVDAVIKYENYEVSVGMALKDGYPLMHVKDVKEV</sequence>
<keyword evidence="1" id="KW-0456">Lyase</keyword>
<dbReference type="Gene3D" id="3.30.1300.20">
    <property type="entry name" value="7,8-dihydroneopterin aldolase (MptD)"/>
    <property type="match status" value="1"/>
</dbReference>
<dbReference type="HAMAP" id="MF_02130">
    <property type="entry name" value="DHNA_arch"/>
    <property type="match status" value="1"/>
</dbReference>
<feature type="binding site" evidence="1">
    <location>
        <position position="106"/>
    </location>
    <ligand>
        <name>substrate</name>
    </ligand>
</feature>
<evidence type="ECO:0000256" key="1">
    <source>
        <dbReference type="HAMAP-Rule" id="MF_02130"/>
    </source>
</evidence>
<dbReference type="InterPro" id="IPR007181">
    <property type="entry name" value="MtpD_C"/>
</dbReference>
<evidence type="ECO:0000259" key="2">
    <source>
        <dbReference type="Pfam" id="PF04038"/>
    </source>
</evidence>
<name>D1YVI8_METPS</name>
<reference evidence="4" key="3">
    <citation type="journal article" date="2011" name="PLoS ONE">
        <title>Genome sequence of a mesophilic hydrogenotrophic methanogen Methanocella paludicola, the first cultivated representative of the order Methanocellales.</title>
        <authorList>
            <person name="Sakai S."/>
            <person name="Takaki Y."/>
            <person name="Shimamura S."/>
            <person name="Sekine M."/>
            <person name="Tajima T."/>
            <person name="Kosugi H."/>
            <person name="Ichikawa N."/>
            <person name="Tasumi E."/>
            <person name="Hiraki A.T."/>
            <person name="Shimizu A."/>
            <person name="Kato Y."/>
            <person name="Nishiko R."/>
            <person name="Mori K."/>
            <person name="Fujita N."/>
            <person name="Imachi H."/>
            <person name="Takai K."/>
        </authorList>
    </citation>
    <scope>NUCLEOTIDE SEQUENCE [LARGE SCALE GENOMIC DNA]</scope>
    <source>
        <strain evidence="4">DSM 17711 / JCM 13418 / NBRC 101707 / SANAE</strain>
    </source>
</reference>
<dbReference type="InterPro" id="IPR027508">
    <property type="entry name" value="DHN_aldolase_MptD"/>
</dbReference>
<comment type="function">
    <text evidence="1">Catalyzes the conversion of 7,8-dihydroneopterin (H2Neo) to 6-hydroxymethyl-7,8-dihydropterin (6-HMD).</text>
</comment>
<dbReference type="GO" id="GO:0004150">
    <property type="term" value="F:dihydroneopterin aldolase activity"/>
    <property type="evidence" value="ECO:0007669"/>
    <property type="project" value="UniProtKB-UniRule"/>
</dbReference>
<keyword evidence="4" id="KW-1185">Reference proteome</keyword>
<dbReference type="EMBL" id="AP011532">
    <property type="protein sequence ID" value="BAI60460.1"/>
    <property type="molecule type" value="Genomic_DNA"/>
</dbReference>
<dbReference type="RefSeq" id="WP_012899140.1">
    <property type="nucleotide sequence ID" value="NC_013665.1"/>
</dbReference>
<dbReference type="InterPro" id="IPR036839">
    <property type="entry name" value="MptD_sf"/>
</dbReference>
<dbReference type="GeneID" id="8680494"/>
<dbReference type="UniPathway" id="UPA00065"/>
<feature type="binding site" evidence="1">
    <location>
        <position position="12"/>
    </location>
    <ligand>
        <name>substrate</name>
    </ligand>
</feature>